<dbReference type="Proteomes" id="UP001303889">
    <property type="component" value="Unassembled WGS sequence"/>
</dbReference>
<dbReference type="PANTHER" id="PTHR21310">
    <property type="entry name" value="AMINOGLYCOSIDE PHOSPHOTRANSFERASE-RELATED-RELATED"/>
    <property type="match status" value="1"/>
</dbReference>
<accession>A0AAN6MAR8</accession>
<evidence type="ECO:0000313" key="2">
    <source>
        <dbReference type="EMBL" id="KAK3896563.1"/>
    </source>
</evidence>
<comment type="caution">
    <text evidence="2">The sequence shown here is derived from an EMBL/GenBank/DDBJ whole genome shotgun (WGS) entry which is preliminary data.</text>
</comment>
<reference evidence="2" key="1">
    <citation type="journal article" date="2023" name="Mol. Phylogenet. Evol.">
        <title>Genome-scale phylogeny and comparative genomics of the fungal order Sordariales.</title>
        <authorList>
            <person name="Hensen N."/>
            <person name="Bonometti L."/>
            <person name="Westerberg I."/>
            <person name="Brannstrom I.O."/>
            <person name="Guillou S."/>
            <person name="Cros-Aarteil S."/>
            <person name="Calhoun S."/>
            <person name="Haridas S."/>
            <person name="Kuo A."/>
            <person name="Mondo S."/>
            <person name="Pangilinan J."/>
            <person name="Riley R."/>
            <person name="LaButti K."/>
            <person name="Andreopoulos B."/>
            <person name="Lipzen A."/>
            <person name="Chen C."/>
            <person name="Yan M."/>
            <person name="Daum C."/>
            <person name="Ng V."/>
            <person name="Clum A."/>
            <person name="Steindorff A."/>
            <person name="Ohm R.A."/>
            <person name="Martin F."/>
            <person name="Silar P."/>
            <person name="Natvig D.O."/>
            <person name="Lalanne C."/>
            <person name="Gautier V."/>
            <person name="Ament-Velasquez S.L."/>
            <person name="Kruys A."/>
            <person name="Hutchinson M.I."/>
            <person name="Powell A.J."/>
            <person name="Barry K."/>
            <person name="Miller A.N."/>
            <person name="Grigoriev I.V."/>
            <person name="Debuchy R."/>
            <person name="Gladieux P."/>
            <person name="Hiltunen Thoren M."/>
            <person name="Johannesson H."/>
        </authorList>
    </citation>
    <scope>NUCLEOTIDE SEQUENCE</scope>
    <source>
        <strain evidence="2">CBS 103.79</strain>
    </source>
</reference>
<keyword evidence="3" id="KW-1185">Reference proteome</keyword>
<evidence type="ECO:0008006" key="4">
    <source>
        <dbReference type="Google" id="ProtNLM"/>
    </source>
</evidence>
<reference evidence="2" key="2">
    <citation type="submission" date="2023-05" db="EMBL/GenBank/DDBJ databases">
        <authorList>
            <consortium name="Lawrence Berkeley National Laboratory"/>
            <person name="Steindorff A."/>
            <person name="Hensen N."/>
            <person name="Bonometti L."/>
            <person name="Westerberg I."/>
            <person name="Brannstrom I.O."/>
            <person name="Guillou S."/>
            <person name="Cros-Aarteil S."/>
            <person name="Calhoun S."/>
            <person name="Haridas S."/>
            <person name="Kuo A."/>
            <person name="Mondo S."/>
            <person name="Pangilinan J."/>
            <person name="Riley R."/>
            <person name="Labutti K."/>
            <person name="Andreopoulos B."/>
            <person name="Lipzen A."/>
            <person name="Chen C."/>
            <person name="Yanf M."/>
            <person name="Daum C."/>
            <person name="Ng V."/>
            <person name="Clum A."/>
            <person name="Ohm R."/>
            <person name="Martin F."/>
            <person name="Silar P."/>
            <person name="Natvig D."/>
            <person name="Lalanne C."/>
            <person name="Gautier V."/>
            <person name="Ament-Velasquez S.L."/>
            <person name="Kruys A."/>
            <person name="Hutchinson M.I."/>
            <person name="Powell A.J."/>
            <person name="Barry K."/>
            <person name="Miller A.N."/>
            <person name="Grigoriev I.V."/>
            <person name="Debuchy R."/>
            <person name="Gladieux P."/>
            <person name="Thoren M.H."/>
            <person name="Johannesson H."/>
        </authorList>
    </citation>
    <scope>NUCLEOTIDE SEQUENCE</scope>
    <source>
        <strain evidence="2">CBS 103.79</strain>
    </source>
</reference>
<dbReference type="InterPro" id="IPR011009">
    <property type="entry name" value="Kinase-like_dom_sf"/>
</dbReference>
<dbReference type="PANTHER" id="PTHR21310:SF15">
    <property type="entry name" value="AMINOGLYCOSIDE PHOSPHOTRANSFERASE DOMAIN-CONTAINING PROTEIN"/>
    <property type="match status" value="1"/>
</dbReference>
<dbReference type="EMBL" id="MU856539">
    <property type="protein sequence ID" value="KAK3896563.1"/>
    <property type="molecule type" value="Genomic_DNA"/>
</dbReference>
<dbReference type="SUPFAM" id="SSF56112">
    <property type="entry name" value="Protein kinase-like (PK-like)"/>
    <property type="match status" value="1"/>
</dbReference>
<dbReference type="InterPro" id="IPR051678">
    <property type="entry name" value="AGP_Transferase"/>
</dbReference>
<gene>
    <name evidence="2" type="ORF">C8A05DRAFT_48433</name>
</gene>
<evidence type="ECO:0000256" key="1">
    <source>
        <dbReference type="SAM" id="MobiDB-lite"/>
    </source>
</evidence>
<dbReference type="AlphaFoldDB" id="A0AAN6MAR8"/>
<protein>
    <recommendedName>
        <fullName evidence="4">Aminoglycoside phosphotransferase domain-containing protein</fullName>
    </recommendedName>
</protein>
<proteinExistence type="predicted"/>
<organism evidence="2 3">
    <name type="scientific">Staphylotrichum tortipilum</name>
    <dbReference type="NCBI Taxonomy" id="2831512"/>
    <lineage>
        <taxon>Eukaryota</taxon>
        <taxon>Fungi</taxon>
        <taxon>Dikarya</taxon>
        <taxon>Ascomycota</taxon>
        <taxon>Pezizomycotina</taxon>
        <taxon>Sordariomycetes</taxon>
        <taxon>Sordariomycetidae</taxon>
        <taxon>Sordariales</taxon>
        <taxon>Chaetomiaceae</taxon>
        <taxon>Staphylotrichum</taxon>
    </lineage>
</organism>
<sequence length="337" mass="37326">MQPNLCLLCLIASRANRGRKCVALDLVAGGMNHVVRVMKFQGGVRWAARVRVKPASTPATATRDTRAGMRGKGRRSSRPATMRFIRKSGLPVPRVLPGIVAMDALGGHRVHRGVIPARCRPRFYRDVAAFHVRGYTSGLIPGIGGPFHAAAAFFSAWADTVRFKRSAETITKLLQRTPPSIITAERMTSITTFPAQIRALAESNRLDLMGLGSGPFPLCHDDFLYSNIMVDESDFSVTALTGIIVWERACTMPWELVGFPEFLQVMLRAFDLPGKYDEQGQPVGKELRETWRERGEYVDMVLGNSRCQALAYAYGAYMSVGKLGFYDRVVEELERGA</sequence>
<feature type="region of interest" description="Disordered" evidence="1">
    <location>
        <begin position="55"/>
        <end position="79"/>
    </location>
</feature>
<name>A0AAN6MAR8_9PEZI</name>
<evidence type="ECO:0000313" key="3">
    <source>
        <dbReference type="Proteomes" id="UP001303889"/>
    </source>
</evidence>